<feature type="compositionally biased region" description="Polar residues" evidence="1">
    <location>
        <begin position="1"/>
        <end position="14"/>
    </location>
</feature>
<dbReference type="Proteomes" id="UP001234585">
    <property type="component" value="Chromosome"/>
</dbReference>
<dbReference type="RefSeq" id="WP_167719318.1">
    <property type="nucleotide sequence ID" value="NZ_CP132302.1"/>
</dbReference>
<evidence type="ECO:0000256" key="1">
    <source>
        <dbReference type="SAM" id="MobiDB-lite"/>
    </source>
</evidence>
<dbReference type="EMBL" id="CP132302">
    <property type="protein sequence ID" value="WLR96629.1"/>
    <property type="molecule type" value="Genomic_DNA"/>
</dbReference>
<sequence length="74" mass="8009">MDMTKDTLSTPVKPSSQAKAAATDSAARTIIASEVTAREKKTARLRALRMEQEAIQEKAEPAAKTKKAPAARKR</sequence>
<feature type="region of interest" description="Disordered" evidence="1">
    <location>
        <begin position="52"/>
        <end position="74"/>
    </location>
</feature>
<organism evidence="2 3">
    <name type="scientific">Shinella sumterensis</name>
    <dbReference type="NCBI Taxonomy" id="1967501"/>
    <lineage>
        <taxon>Bacteria</taxon>
        <taxon>Pseudomonadati</taxon>
        <taxon>Pseudomonadota</taxon>
        <taxon>Alphaproteobacteria</taxon>
        <taxon>Hyphomicrobiales</taxon>
        <taxon>Rhizobiaceae</taxon>
        <taxon>Shinella</taxon>
    </lineage>
</organism>
<feature type="compositionally biased region" description="Basic and acidic residues" evidence="1">
    <location>
        <begin position="52"/>
        <end position="63"/>
    </location>
</feature>
<feature type="region of interest" description="Disordered" evidence="1">
    <location>
        <begin position="1"/>
        <end position="26"/>
    </location>
</feature>
<evidence type="ECO:0000313" key="2">
    <source>
        <dbReference type="EMBL" id="WLR96629.1"/>
    </source>
</evidence>
<keyword evidence="3" id="KW-1185">Reference proteome</keyword>
<accession>A0AA50D917</accession>
<gene>
    <name evidence="2" type="ORF">Q9313_13055</name>
</gene>
<evidence type="ECO:0000313" key="3">
    <source>
        <dbReference type="Proteomes" id="UP001234585"/>
    </source>
</evidence>
<feature type="compositionally biased region" description="Low complexity" evidence="1">
    <location>
        <begin position="15"/>
        <end position="26"/>
    </location>
</feature>
<proteinExistence type="predicted"/>
<protein>
    <submittedName>
        <fullName evidence="2">Uncharacterized protein</fullName>
    </submittedName>
</protein>
<name>A0AA50D917_9HYPH</name>
<reference evidence="2 3" key="1">
    <citation type="submission" date="2023-08" db="EMBL/GenBank/DDBJ databases">
        <title>Pathogen: clinical or host-associated sample.</title>
        <authorList>
            <person name="Hergert J."/>
            <person name="Casey R."/>
            <person name="Wagner J."/>
            <person name="Young E.L."/>
            <person name="Oakeson K.F."/>
        </authorList>
    </citation>
    <scope>NUCLEOTIDE SEQUENCE [LARGE SCALE GENOMIC DNA]</scope>
    <source>
        <strain evidence="2 3">1760953</strain>
    </source>
</reference>
<dbReference type="AlphaFoldDB" id="A0AA50D917"/>
<feature type="compositionally biased region" description="Basic residues" evidence="1">
    <location>
        <begin position="64"/>
        <end position="74"/>
    </location>
</feature>